<gene>
    <name evidence="4" type="ORF">SAMN05661012_03458</name>
    <name evidence="5" type="ORF">SR876_01665</name>
</gene>
<accession>A0A1K1R6S4</accession>
<sequence length="822" mass="91938">MKIKTLIIATLGCYTGLQAQVKKDYPIQPVAFTQVQVTDNFWAPKIRVNAEVTIPYTLEQCRKTGRIDNFRRAAHSIPGDSMTEYTFDDTDLYKVIEGASYGLQVKKNPELEQYLDSLIAIIGAAQEKDGYLYTFRTVNASHPHAWIGSKRWELEEDLSHELYNAGHLYEAAVAHYQATGKKSLLNIATRNADLLVKTFGYGKEEKWPGHQIVETGLTKLYRVTGDTAYLHLAKFFLDVRGPGSPYSGEYNQSFTKVVDQHEAKGHAVRATYMYTGMADVAALTGDQQYLHAIDDIWNDVVKKKLYITGGIGATGNGEAFGQAYELPNMSAYAETCAAIANVYWNSRMFLLHGDAKYIDVLERTLYNGLLSGVSLSGDRFFYPNPLASMGQHQRSAWFGCACCISNMTRFLPSMPGYIYAQNQNNLYINLFAGNTARINLPAGPVMIQQITNYPWDGNINIVVAPVKVTTTVTTANANTTTTTETTSAETMKFALHIRIPEWAKGVPVPGDLYYDADSAKLKKYTILLNGQPAVYKMEKGYAVIQRTWQSGDKVSLSFPMSVQKIMANNKVDADKKRFALERGPIMYCLEGPDNKDATVQNIVVNKNAKVSPVYKSDLLNGVTVLEMDGSSSSRQLNTNALITSTQTVTAIPYYAWANRGPSEMAVWIPYESSAARPKPAPTIASKATVSASIKNKRMFMALNDQYDPVDAHDNAALYLHWWPKKDTLEWVQYDFDQAYTISSSKVYWYDDGPFGGCRIPASWKLYYKKGDEWIPVVNKTPYEVVKDKYNSVTFEPVNTTALRLEVLLPKDNSSGIHEWSVQ</sequence>
<reference evidence="4 6" key="1">
    <citation type="submission" date="2016-11" db="EMBL/GenBank/DDBJ databases">
        <authorList>
            <person name="Jaros S."/>
            <person name="Januszkiewicz K."/>
            <person name="Wedrychowicz H."/>
        </authorList>
    </citation>
    <scope>NUCLEOTIDE SEQUENCE [LARGE SCALE GENOMIC DNA]</scope>
    <source>
        <strain evidence="4 6">DSM 784</strain>
    </source>
</reference>
<dbReference type="Proteomes" id="UP001326715">
    <property type="component" value="Chromosome"/>
</dbReference>
<dbReference type="PANTHER" id="PTHR43465">
    <property type="entry name" value="DUF1680 DOMAIN PROTEIN (AFU_ORTHOLOGUE AFUA_1G08910)"/>
    <property type="match status" value="1"/>
</dbReference>
<protein>
    <submittedName>
        <fullName evidence="5">Glycoside hydrolase family 127 protein</fullName>
    </submittedName>
</protein>
<dbReference type="InterPro" id="IPR049049">
    <property type="entry name" value="Beta-AFase-like_GH127_C"/>
</dbReference>
<dbReference type="SUPFAM" id="SSF48208">
    <property type="entry name" value="Six-hairpin glycosidases"/>
    <property type="match status" value="1"/>
</dbReference>
<evidence type="ECO:0000313" key="4">
    <source>
        <dbReference type="EMBL" id="SFW67633.1"/>
    </source>
</evidence>
<dbReference type="InterPro" id="IPR049046">
    <property type="entry name" value="Beta-AFase-like_GH127_middle"/>
</dbReference>
<dbReference type="Gene3D" id="2.60.120.260">
    <property type="entry name" value="Galactose-binding domain-like"/>
    <property type="match status" value="1"/>
</dbReference>
<dbReference type="InterPro" id="IPR008979">
    <property type="entry name" value="Galactose-bd-like_sf"/>
</dbReference>
<dbReference type="RefSeq" id="WP_083571576.1">
    <property type="nucleotide sequence ID" value="NZ_CP139972.1"/>
</dbReference>
<dbReference type="InterPro" id="IPR049174">
    <property type="entry name" value="Beta-AFase-like"/>
</dbReference>
<feature type="domain" description="Non-reducing end beta-L-arabinofuranosidase-like GH127 C-terminal" evidence="3">
    <location>
        <begin position="562"/>
        <end position="669"/>
    </location>
</feature>
<proteinExistence type="predicted"/>
<dbReference type="Pfam" id="PF07944">
    <property type="entry name" value="Beta-AFase-like_GH127_cat"/>
    <property type="match status" value="1"/>
</dbReference>
<dbReference type="EMBL" id="FPIZ01000010">
    <property type="protein sequence ID" value="SFW67633.1"/>
    <property type="molecule type" value="Genomic_DNA"/>
</dbReference>
<dbReference type="Pfam" id="PF20737">
    <property type="entry name" value="Glyco_hydro127C"/>
    <property type="match status" value="1"/>
</dbReference>
<name>A0A1K1R6S4_9BACT</name>
<evidence type="ECO:0000259" key="1">
    <source>
        <dbReference type="Pfam" id="PF07944"/>
    </source>
</evidence>
<dbReference type="AlphaFoldDB" id="A0A1K1R6S4"/>
<dbReference type="OrthoDB" id="9757939at2"/>
<dbReference type="InterPro" id="IPR012878">
    <property type="entry name" value="Beta-AFase-like_GH127_cat"/>
</dbReference>
<evidence type="ECO:0000313" key="7">
    <source>
        <dbReference type="Proteomes" id="UP001326715"/>
    </source>
</evidence>
<dbReference type="STRING" id="1004.SAMN05661012_03458"/>
<dbReference type="EMBL" id="CP140154">
    <property type="protein sequence ID" value="WQG90188.1"/>
    <property type="molecule type" value="Genomic_DNA"/>
</dbReference>
<dbReference type="Pfam" id="PF20736">
    <property type="entry name" value="Glyco_hydro127M"/>
    <property type="match status" value="1"/>
</dbReference>
<dbReference type="InterPro" id="IPR008928">
    <property type="entry name" value="6-hairpin_glycosidase_sf"/>
</dbReference>
<keyword evidence="7" id="KW-1185">Reference proteome</keyword>
<evidence type="ECO:0000259" key="2">
    <source>
        <dbReference type="Pfam" id="PF20736"/>
    </source>
</evidence>
<evidence type="ECO:0000313" key="6">
    <source>
        <dbReference type="Proteomes" id="UP000183788"/>
    </source>
</evidence>
<dbReference type="PANTHER" id="PTHR43465:SF2">
    <property type="entry name" value="DUF1680 DOMAIN PROTEIN (AFU_ORTHOLOGUE AFUA_1G08910)"/>
    <property type="match status" value="1"/>
</dbReference>
<dbReference type="Proteomes" id="UP000183788">
    <property type="component" value="Unassembled WGS sequence"/>
</dbReference>
<keyword evidence="5" id="KW-0378">Hydrolase</keyword>
<evidence type="ECO:0000259" key="3">
    <source>
        <dbReference type="Pfam" id="PF20737"/>
    </source>
</evidence>
<dbReference type="SUPFAM" id="SSF49785">
    <property type="entry name" value="Galactose-binding domain-like"/>
    <property type="match status" value="1"/>
</dbReference>
<evidence type="ECO:0000313" key="5">
    <source>
        <dbReference type="EMBL" id="WQG90188.1"/>
    </source>
</evidence>
<dbReference type="GO" id="GO:0016787">
    <property type="term" value="F:hydrolase activity"/>
    <property type="evidence" value="ECO:0007669"/>
    <property type="project" value="UniProtKB-KW"/>
</dbReference>
<dbReference type="GO" id="GO:0005975">
    <property type="term" value="P:carbohydrate metabolic process"/>
    <property type="evidence" value="ECO:0007669"/>
    <property type="project" value="InterPro"/>
</dbReference>
<feature type="domain" description="Non-reducing end beta-L-arabinofuranosidase-like GH127 middle" evidence="2">
    <location>
        <begin position="426"/>
        <end position="560"/>
    </location>
</feature>
<reference evidence="5 7" key="2">
    <citation type="submission" date="2023-11" db="EMBL/GenBank/DDBJ databases">
        <title>MicrobeMod: A computational toolkit for identifying prokaryotic methylation and restriction-modification with nanopore sequencing.</title>
        <authorList>
            <person name="Crits-Christoph A."/>
            <person name="Kang S.C."/>
            <person name="Lee H."/>
            <person name="Ostrov N."/>
        </authorList>
    </citation>
    <scope>NUCLEOTIDE SEQUENCE [LARGE SCALE GENOMIC DNA]</scope>
    <source>
        <strain evidence="5 7">ATCC 23090</strain>
    </source>
</reference>
<feature type="domain" description="Non-reducing end beta-L-arabinofuranosidase-like GH127 catalytic" evidence="1">
    <location>
        <begin position="34"/>
        <end position="415"/>
    </location>
</feature>
<organism evidence="4 6">
    <name type="scientific">Chitinophaga sancti</name>
    <dbReference type="NCBI Taxonomy" id="1004"/>
    <lineage>
        <taxon>Bacteria</taxon>
        <taxon>Pseudomonadati</taxon>
        <taxon>Bacteroidota</taxon>
        <taxon>Chitinophagia</taxon>
        <taxon>Chitinophagales</taxon>
        <taxon>Chitinophagaceae</taxon>
        <taxon>Chitinophaga</taxon>
    </lineage>
</organism>
<dbReference type="Gene3D" id="1.50.10.20">
    <property type="match status" value="1"/>
</dbReference>